<dbReference type="AlphaFoldDB" id="A0A9W8UJH4"/>
<organism evidence="1 2">
    <name type="scientific">Akanthomyces muscarius</name>
    <name type="common">Entomopathogenic fungus</name>
    <name type="synonym">Lecanicillium muscarium</name>
    <dbReference type="NCBI Taxonomy" id="2231603"/>
    <lineage>
        <taxon>Eukaryota</taxon>
        <taxon>Fungi</taxon>
        <taxon>Dikarya</taxon>
        <taxon>Ascomycota</taxon>
        <taxon>Pezizomycotina</taxon>
        <taxon>Sordariomycetes</taxon>
        <taxon>Hypocreomycetidae</taxon>
        <taxon>Hypocreales</taxon>
        <taxon>Cordycipitaceae</taxon>
        <taxon>Akanthomyces</taxon>
    </lineage>
</organism>
<reference evidence="1" key="1">
    <citation type="journal article" date="2023" name="Access Microbiol">
        <title>De-novo genome assembly for Akanthomyces muscarius, a biocontrol agent of insect agricultural pests.</title>
        <authorList>
            <person name="Erdos Z."/>
            <person name="Studholme D.J."/>
            <person name="Raymond B."/>
            <person name="Sharma M."/>
        </authorList>
    </citation>
    <scope>NUCLEOTIDE SEQUENCE</scope>
    <source>
        <strain evidence="1">Ve6</strain>
    </source>
</reference>
<evidence type="ECO:0000313" key="2">
    <source>
        <dbReference type="Proteomes" id="UP001144673"/>
    </source>
</evidence>
<comment type="caution">
    <text evidence="1">The sequence shown here is derived from an EMBL/GenBank/DDBJ whole genome shotgun (WGS) entry which is preliminary data.</text>
</comment>
<name>A0A9W8UJH4_AKAMU</name>
<dbReference type="RefSeq" id="XP_056051133.1">
    <property type="nucleotide sequence ID" value="XM_056194168.1"/>
</dbReference>
<evidence type="ECO:0000313" key="1">
    <source>
        <dbReference type="EMBL" id="KAJ4148192.1"/>
    </source>
</evidence>
<keyword evidence="2" id="KW-1185">Reference proteome</keyword>
<dbReference type="KEGG" id="amus:LMH87_002673"/>
<accession>A0A9W8UJH4</accession>
<sequence length="102" mass="11784">MNKIYGASRANSSRCHLAGCCAALLFVPAARIPENGLLSRYCSTLRAPPHISYSRRDVSWSCPMFRWRLFWYKVRSHLEFLVDDQNCVPSKLFQLTRVENDS</sequence>
<gene>
    <name evidence="1" type="ORF">LMH87_002673</name>
</gene>
<protein>
    <submittedName>
        <fullName evidence="1">Uncharacterized protein</fullName>
    </submittedName>
</protein>
<dbReference type="Proteomes" id="UP001144673">
    <property type="component" value="Chromosome 3"/>
</dbReference>
<dbReference type="EMBL" id="JAJHUN010000010">
    <property type="protein sequence ID" value="KAJ4148192.1"/>
    <property type="molecule type" value="Genomic_DNA"/>
</dbReference>
<proteinExistence type="predicted"/>
<dbReference type="GeneID" id="80889832"/>